<evidence type="ECO:0000313" key="4">
    <source>
        <dbReference type="Proteomes" id="UP000259864"/>
    </source>
</evidence>
<dbReference type="Pfam" id="PF08843">
    <property type="entry name" value="AbiEii"/>
    <property type="match status" value="1"/>
</dbReference>
<dbReference type="GO" id="GO:0016740">
    <property type="term" value="F:transferase activity"/>
    <property type="evidence" value="ECO:0007669"/>
    <property type="project" value="UniProtKB-KW"/>
</dbReference>
<evidence type="ECO:0000313" key="1">
    <source>
        <dbReference type="EMBL" id="PYF42551.1"/>
    </source>
</evidence>
<reference evidence="1 3" key="1">
    <citation type="submission" date="2018-06" db="EMBL/GenBank/DDBJ databases">
        <title>Genomic Encyclopedia of Archaeal and Bacterial Type Strains, Phase II (KMG-II): from individual species to whole genera.</title>
        <authorList>
            <person name="Goeker M."/>
        </authorList>
    </citation>
    <scope>NUCLEOTIDE SEQUENCE [LARGE SCALE GENOMIC DNA]</scope>
    <source>
        <strain evidence="1 3">ATCC 29103</strain>
    </source>
</reference>
<dbReference type="Proteomes" id="UP000259864">
    <property type="component" value="Chromosome 1"/>
</dbReference>
<evidence type="ECO:0000313" key="2">
    <source>
        <dbReference type="EMBL" id="SYV90435.1"/>
    </source>
</evidence>
<dbReference type="KEGG" id="mala:NCTC10135_00959"/>
<reference evidence="2" key="3">
    <citation type="submission" date="2018-06" db="EMBL/GenBank/DDBJ databases">
        <authorList>
            <consortium name="Pathogen Informatics"/>
            <person name="Doyle S."/>
        </authorList>
    </citation>
    <scope>NUCLEOTIDE SEQUENCE</scope>
    <source>
        <strain evidence="2">NCTC10135</strain>
    </source>
</reference>
<keyword evidence="1" id="KW-0808">Transferase</keyword>
<sequence length="179" mass="21616">MQKIKIELGYISETNPEVSKQIQTYVNENNQFLPIDKIEVKMVAPIRTFFEKLLILNRECNRPEKNKHPKRYSRHFYDVYQMLQTEIKNESLTNFDLLKKIIDFKKNFYPSNFANYDDILKGNITIVPNKESIEYFSKDYEQMKFMIFEQPVVTFKKIIDTLREYEKLLDNTIKEFISK</sequence>
<reference evidence="4" key="2">
    <citation type="submission" date="2018-06" db="EMBL/GenBank/DDBJ databases">
        <authorList>
            <consortium name="Pathogen Informatics"/>
        </authorList>
    </citation>
    <scope>NUCLEOTIDE SEQUENCE [LARGE SCALE GENOMIC DNA]</scope>
    <source>
        <strain evidence="4">NCTC10135</strain>
    </source>
</reference>
<dbReference type="STRING" id="1188234.MALK_3650"/>
<dbReference type="Proteomes" id="UP000247715">
    <property type="component" value="Unassembled WGS sequence"/>
</dbReference>
<dbReference type="InterPro" id="IPR014942">
    <property type="entry name" value="AbiEii"/>
</dbReference>
<accession>A0A318U4H8</accession>
<evidence type="ECO:0000313" key="3">
    <source>
        <dbReference type="Proteomes" id="UP000247715"/>
    </source>
</evidence>
<dbReference type="EMBL" id="QKLP01000010">
    <property type="protein sequence ID" value="PYF42551.1"/>
    <property type="molecule type" value="Genomic_DNA"/>
</dbReference>
<organism evidence="1 3">
    <name type="scientific">Metamycoplasma alkalescens</name>
    <dbReference type="NCBI Taxonomy" id="45363"/>
    <lineage>
        <taxon>Bacteria</taxon>
        <taxon>Bacillati</taxon>
        <taxon>Mycoplasmatota</taxon>
        <taxon>Mycoplasmoidales</taxon>
        <taxon>Metamycoplasmataceae</taxon>
        <taxon>Metamycoplasma</taxon>
    </lineage>
</organism>
<proteinExistence type="predicted"/>
<name>A0A318U4H8_9BACT</name>
<gene>
    <name evidence="1" type="ORF">BCF88_1106</name>
    <name evidence="2" type="ORF">NCTC10135_00959</name>
</gene>
<protein>
    <submittedName>
        <fullName evidence="2">Nucleotidyl transferase of uncharacterized function (DUF1814)</fullName>
    </submittedName>
    <submittedName>
        <fullName evidence="1">Nucleotidyltransferase AbiEii toxin of type IV toxin-antitoxin system</fullName>
    </submittedName>
</protein>
<dbReference type="EMBL" id="LS991949">
    <property type="protein sequence ID" value="SYV90435.1"/>
    <property type="molecule type" value="Genomic_DNA"/>
</dbReference>
<dbReference type="AlphaFoldDB" id="A0A318U4H8"/>